<name>A0AAN5MDI8_MORMO</name>
<reference evidence="1" key="1">
    <citation type="journal article" date="2018" name="Genome Biol.">
        <title>SKESA: strategic k-mer extension for scrupulous assemblies.</title>
        <authorList>
            <person name="Souvorov A."/>
            <person name="Agarwala R."/>
            <person name="Lipman D.J."/>
        </authorList>
    </citation>
    <scope>NUCLEOTIDE SEQUENCE</scope>
    <source>
        <strain evidence="1">Morganella morganii ARLG-3209</strain>
    </source>
</reference>
<reference evidence="1" key="2">
    <citation type="submission" date="2020-10" db="EMBL/GenBank/DDBJ databases">
        <authorList>
            <consortium name="NCBI Pathogen Detection Project"/>
        </authorList>
    </citation>
    <scope>NUCLEOTIDE SEQUENCE</scope>
    <source>
        <strain evidence="1">Morganella morganii ARLG-3209</strain>
    </source>
</reference>
<dbReference type="RefSeq" id="WP_349466096.1">
    <property type="nucleotide sequence ID" value="NZ_JBEEWI010000002.1"/>
</dbReference>
<dbReference type="EMBL" id="DACSWI010000001">
    <property type="protein sequence ID" value="HAT3807314.1"/>
    <property type="molecule type" value="Genomic_DNA"/>
</dbReference>
<dbReference type="AlphaFoldDB" id="A0AAN5MDI8"/>
<gene>
    <name evidence="1" type="ORF">I8608_000092</name>
</gene>
<proteinExistence type="predicted"/>
<organism evidence="1 2">
    <name type="scientific">Morganella morganii</name>
    <name type="common">Proteus morganii</name>
    <dbReference type="NCBI Taxonomy" id="582"/>
    <lineage>
        <taxon>Bacteria</taxon>
        <taxon>Pseudomonadati</taxon>
        <taxon>Pseudomonadota</taxon>
        <taxon>Gammaproteobacteria</taxon>
        <taxon>Enterobacterales</taxon>
        <taxon>Morganellaceae</taxon>
        <taxon>Morganella</taxon>
    </lineage>
</organism>
<protein>
    <submittedName>
        <fullName evidence="1">Uncharacterized protein</fullName>
    </submittedName>
</protein>
<evidence type="ECO:0000313" key="1">
    <source>
        <dbReference type="EMBL" id="HAT3807314.1"/>
    </source>
</evidence>
<dbReference type="Gene3D" id="3.30.2440.10">
    <property type="entry name" value="Secreted effector protein SifA"/>
    <property type="match status" value="1"/>
</dbReference>
<sequence>MIEQVNMSLVIGKGCFPCIIDTYKVLDVFNNTAPPALSIWEKIKEFFCRTHQTKAMSYLHKLCHPAPPLTKIETKALFEKLRELAYPGFEDYFSIDEADDVNEDNKILNLRITSTEGYNLLTIRIKNNYFIEWKDNIHHLYPLRQSD</sequence>
<comment type="caution">
    <text evidence="1">The sequence shown here is derived from an EMBL/GenBank/DDBJ whole genome shotgun (WGS) entry which is preliminary data.</text>
</comment>
<dbReference type="Pfam" id="PF06767">
    <property type="entry name" value="Sif"/>
    <property type="match status" value="1"/>
</dbReference>
<dbReference type="InterPro" id="IPR010637">
    <property type="entry name" value="Sif"/>
</dbReference>
<accession>A0AAN5MDI8</accession>
<dbReference type="Proteomes" id="UP000865968">
    <property type="component" value="Unassembled WGS sequence"/>
</dbReference>
<evidence type="ECO:0000313" key="2">
    <source>
        <dbReference type="Proteomes" id="UP000865968"/>
    </source>
</evidence>